<feature type="transmembrane region" description="Helical" evidence="3">
    <location>
        <begin position="47"/>
        <end position="69"/>
    </location>
</feature>
<comment type="caution">
    <text evidence="6">The sequence shown here is derived from an EMBL/GenBank/DDBJ whole genome shotgun (WGS) entry which is preliminary data.</text>
</comment>
<keyword evidence="1" id="KW-0732">Signal</keyword>
<keyword evidence="3" id="KW-1133">Transmembrane helix</keyword>
<dbReference type="PANTHER" id="PTHR21666">
    <property type="entry name" value="PEPTIDASE-RELATED"/>
    <property type="match status" value="1"/>
</dbReference>
<dbReference type="Proteomes" id="UP000468901">
    <property type="component" value="Unassembled WGS sequence"/>
</dbReference>
<dbReference type="CDD" id="cd12797">
    <property type="entry name" value="M23_peptidase"/>
    <property type="match status" value="1"/>
</dbReference>
<evidence type="ECO:0000256" key="2">
    <source>
        <dbReference type="SAM" id="Coils"/>
    </source>
</evidence>
<dbReference type="Pfam" id="PF19353">
    <property type="entry name" value="DUF5930"/>
    <property type="match status" value="1"/>
</dbReference>
<dbReference type="InterPro" id="IPR050570">
    <property type="entry name" value="Cell_wall_metabolism_enzyme"/>
</dbReference>
<evidence type="ECO:0000259" key="4">
    <source>
        <dbReference type="Pfam" id="PF01551"/>
    </source>
</evidence>
<dbReference type="RefSeq" id="WP_152215895.1">
    <property type="nucleotide sequence ID" value="NZ_WESC01000006.1"/>
</dbReference>
<dbReference type="AlphaFoldDB" id="A0A6N6VJ37"/>
<dbReference type="InterPro" id="IPR045974">
    <property type="entry name" value="DUF5930"/>
</dbReference>
<accession>A0A6N6VJ37</accession>
<keyword evidence="2" id="KW-0175">Coiled coil</keyword>
<dbReference type="InterPro" id="IPR011055">
    <property type="entry name" value="Dup_hybrid_motif"/>
</dbReference>
<feature type="domain" description="M23ase beta-sheet core" evidence="4">
    <location>
        <begin position="355"/>
        <end position="449"/>
    </location>
</feature>
<dbReference type="SUPFAM" id="SSF51261">
    <property type="entry name" value="Duplicated hybrid motif"/>
    <property type="match status" value="1"/>
</dbReference>
<name>A0A6N6VJ37_9HYPH</name>
<keyword evidence="3" id="KW-0812">Transmembrane</keyword>
<evidence type="ECO:0000313" key="7">
    <source>
        <dbReference type="Proteomes" id="UP000468901"/>
    </source>
</evidence>
<protein>
    <submittedName>
        <fullName evidence="6">Peptidoglycan DD-metalloendopeptidase family protein</fullName>
    </submittedName>
</protein>
<dbReference type="Gene3D" id="2.70.70.10">
    <property type="entry name" value="Glucose Permease (Domain IIA)"/>
    <property type="match status" value="1"/>
</dbReference>
<evidence type="ECO:0000256" key="1">
    <source>
        <dbReference type="ARBA" id="ARBA00022729"/>
    </source>
</evidence>
<gene>
    <name evidence="6" type="ORF">F2P47_08370</name>
</gene>
<dbReference type="GO" id="GO:0004222">
    <property type="term" value="F:metalloendopeptidase activity"/>
    <property type="evidence" value="ECO:0007669"/>
    <property type="project" value="TreeGrafter"/>
</dbReference>
<keyword evidence="3" id="KW-0472">Membrane</keyword>
<dbReference type="InterPro" id="IPR016047">
    <property type="entry name" value="M23ase_b-sheet_dom"/>
</dbReference>
<sequence length="464" mass="51266">MRGVHHKHSGYGEALRRFLRHHYVERQIYLRSHGQVQFISLSPFTQAVFLAIAFVFFSWIAFSSVNVVFKQQIITSKEQRYLKMQSAYEERVAQLQAAYDQLNGQLVISQERFLATTRELEDRHRQLTALMSQSQSASSELESMRRRYAATARPASAAARANTILMSVDHDSDLAALGADLGQTTTRPQRTADAETYVVDGAENGGIDIASLAAGDDQNDTASQIDARLTRLDRNQQGLVNSIEETTDRKIKELRSIIAMTDVAEVKTLSGGSSSRMPVAEGGPFLGLAEGEALADGGKDSAFSRQLHRVSQNLNTMADLEKFIAKVPLAEPLVSYRETSGFGPRIDPFNGRMAFHAGEDLATDYGSTVYATTAGTVTFADWRGAYGRMIEIDLGNGFRTRYGHLSRIDVKVGQKIAFREPIGRVGSSGRSSGPHLHYEVWFDGIVRDPSKFIEAGHYVFAKQG</sequence>
<reference evidence="6 7" key="1">
    <citation type="submission" date="2019-09" db="EMBL/GenBank/DDBJ databases">
        <title>Parvibaculum sedimenti sp. nov., isolated from sediment.</title>
        <authorList>
            <person name="Wang Y."/>
        </authorList>
    </citation>
    <scope>NUCLEOTIDE SEQUENCE [LARGE SCALE GENOMIC DNA]</scope>
    <source>
        <strain evidence="6 7">HXT-9</strain>
    </source>
</reference>
<proteinExistence type="predicted"/>
<feature type="coiled-coil region" evidence="2">
    <location>
        <begin position="85"/>
        <end position="112"/>
    </location>
</feature>
<keyword evidence="7" id="KW-1185">Reference proteome</keyword>
<evidence type="ECO:0000259" key="5">
    <source>
        <dbReference type="Pfam" id="PF19353"/>
    </source>
</evidence>
<dbReference type="PANTHER" id="PTHR21666:SF289">
    <property type="entry name" value="L-ALA--D-GLU ENDOPEPTIDASE"/>
    <property type="match status" value="1"/>
</dbReference>
<organism evidence="6 7">
    <name type="scientific">Parvibaculum sedimenti</name>
    <dbReference type="NCBI Taxonomy" id="2608632"/>
    <lineage>
        <taxon>Bacteria</taxon>
        <taxon>Pseudomonadati</taxon>
        <taxon>Pseudomonadota</taxon>
        <taxon>Alphaproteobacteria</taxon>
        <taxon>Hyphomicrobiales</taxon>
        <taxon>Parvibaculaceae</taxon>
        <taxon>Parvibaculum</taxon>
    </lineage>
</organism>
<dbReference type="EMBL" id="WESC01000006">
    <property type="protein sequence ID" value="KAB7740531.1"/>
    <property type="molecule type" value="Genomic_DNA"/>
</dbReference>
<evidence type="ECO:0000313" key="6">
    <source>
        <dbReference type="EMBL" id="KAB7740531.1"/>
    </source>
</evidence>
<dbReference type="Pfam" id="PF01551">
    <property type="entry name" value="Peptidase_M23"/>
    <property type="match status" value="1"/>
</dbReference>
<feature type="domain" description="DUF5930" evidence="5">
    <location>
        <begin position="14"/>
        <end position="333"/>
    </location>
</feature>
<evidence type="ECO:0000256" key="3">
    <source>
        <dbReference type="SAM" id="Phobius"/>
    </source>
</evidence>